<reference evidence="7 8" key="1">
    <citation type="submission" date="2024-08" db="EMBL/GenBank/DDBJ databases">
        <authorList>
            <person name="Lu H."/>
        </authorList>
    </citation>
    <scope>NUCLEOTIDE SEQUENCE [LARGE SCALE GENOMIC DNA]</scope>
    <source>
        <strain evidence="7 8">BYS180W</strain>
    </source>
</reference>
<protein>
    <submittedName>
        <fullName evidence="7">DMT family transporter</fullName>
    </submittedName>
</protein>
<organism evidence="7 8">
    <name type="scientific">Roseateles rivi</name>
    <dbReference type="NCBI Taxonomy" id="3299028"/>
    <lineage>
        <taxon>Bacteria</taxon>
        <taxon>Pseudomonadati</taxon>
        <taxon>Pseudomonadota</taxon>
        <taxon>Betaproteobacteria</taxon>
        <taxon>Burkholderiales</taxon>
        <taxon>Sphaerotilaceae</taxon>
        <taxon>Roseateles</taxon>
    </lineage>
</organism>
<dbReference type="PANTHER" id="PTHR22911">
    <property type="entry name" value="ACYL-MALONYL CONDENSING ENZYME-RELATED"/>
    <property type="match status" value="1"/>
</dbReference>
<dbReference type="Proteomes" id="UP001606099">
    <property type="component" value="Unassembled WGS sequence"/>
</dbReference>
<dbReference type="SUPFAM" id="SSF103481">
    <property type="entry name" value="Multidrug resistance efflux transporter EmrE"/>
    <property type="match status" value="2"/>
</dbReference>
<proteinExistence type="predicted"/>
<feature type="domain" description="EamA" evidence="6">
    <location>
        <begin position="3"/>
        <end position="136"/>
    </location>
</feature>
<feature type="transmembrane region" description="Helical" evidence="5">
    <location>
        <begin position="178"/>
        <end position="198"/>
    </location>
</feature>
<feature type="transmembrane region" description="Helical" evidence="5">
    <location>
        <begin position="210"/>
        <end position="229"/>
    </location>
</feature>
<dbReference type="EMBL" id="JBIGHZ010000004">
    <property type="protein sequence ID" value="MFG6449060.1"/>
    <property type="molecule type" value="Genomic_DNA"/>
</dbReference>
<evidence type="ECO:0000256" key="3">
    <source>
        <dbReference type="ARBA" id="ARBA00022989"/>
    </source>
</evidence>
<feature type="transmembrane region" description="Helical" evidence="5">
    <location>
        <begin position="65"/>
        <end position="83"/>
    </location>
</feature>
<evidence type="ECO:0000256" key="2">
    <source>
        <dbReference type="ARBA" id="ARBA00022692"/>
    </source>
</evidence>
<keyword evidence="4 5" id="KW-0472">Membrane</keyword>
<dbReference type="Pfam" id="PF00892">
    <property type="entry name" value="EamA"/>
    <property type="match status" value="2"/>
</dbReference>
<keyword evidence="8" id="KW-1185">Reference proteome</keyword>
<feature type="transmembrane region" description="Helical" evidence="5">
    <location>
        <begin position="121"/>
        <end position="139"/>
    </location>
</feature>
<evidence type="ECO:0000313" key="7">
    <source>
        <dbReference type="EMBL" id="MFG6449060.1"/>
    </source>
</evidence>
<evidence type="ECO:0000313" key="8">
    <source>
        <dbReference type="Proteomes" id="UP001606099"/>
    </source>
</evidence>
<keyword evidence="3 5" id="KW-1133">Transmembrane helix</keyword>
<keyword evidence="2 5" id="KW-0812">Transmembrane</keyword>
<evidence type="ECO:0000256" key="4">
    <source>
        <dbReference type="ARBA" id="ARBA00023136"/>
    </source>
</evidence>
<sequence>MSASWMMVLASALFASMGVCVKLAAAHYSAAEIVMYRGLIGAVLTALLCLRQGLSLRTAVPGMHLWRSISGVSALCLWFYAIAELPLATAMTFNYMSSVWMAAFLLGGSVLLGAARLDGRLVAAVLVGFVGVGLLLRPTLAPEQIWHALAGLTSGVLSALAYLQVGALGRAGEPELRVVFFFSVGGAVAGALLTSTLPEAGGWHGHSLRGAALLLAVGLLATAAQLLMTRAYAVGKALTNATLNYLGIVFSVLWGVLIFDERLPWMSLLGMLLIVAAGFSATLLRTRAAGPKPPPDMTAPKDS</sequence>
<feature type="transmembrane region" description="Helical" evidence="5">
    <location>
        <begin position="34"/>
        <end position="53"/>
    </location>
</feature>
<dbReference type="PANTHER" id="PTHR22911:SF6">
    <property type="entry name" value="SOLUTE CARRIER FAMILY 35 MEMBER G1"/>
    <property type="match status" value="1"/>
</dbReference>
<dbReference type="InterPro" id="IPR000620">
    <property type="entry name" value="EamA_dom"/>
</dbReference>
<gene>
    <name evidence="7" type="ORF">ACG0Z6_12540</name>
</gene>
<feature type="transmembrane region" description="Helical" evidence="5">
    <location>
        <begin position="265"/>
        <end position="284"/>
    </location>
</feature>
<evidence type="ECO:0000259" key="6">
    <source>
        <dbReference type="Pfam" id="PF00892"/>
    </source>
</evidence>
<name>A0ABW7FXL3_9BURK</name>
<comment type="caution">
    <text evidence="7">The sequence shown here is derived from an EMBL/GenBank/DDBJ whole genome shotgun (WGS) entry which is preliminary data.</text>
</comment>
<feature type="transmembrane region" description="Helical" evidence="5">
    <location>
        <begin position="145"/>
        <end position="166"/>
    </location>
</feature>
<feature type="transmembrane region" description="Helical" evidence="5">
    <location>
        <begin position="241"/>
        <end position="259"/>
    </location>
</feature>
<feature type="domain" description="EamA" evidence="6">
    <location>
        <begin position="148"/>
        <end position="277"/>
    </location>
</feature>
<evidence type="ECO:0000256" key="5">
    <source>
        <dbReference type="SAM" id="Phobius"/>
    </source>
</evidence>
<feature type="transmembrane region" description="Helical" evidence="5">
    <location>
        <begin position="95"/>
        <end position="114"/>
    </location>
</feature>
<evidence type="ECO:0000256" key="1">
    <source>
        <dbReference type="ARBA" id="ARBA00004141"/>
    </source>
</evidence>
<dbReference type="InterPro" id="IPR037185">
    <property type="entry name" value="EmrE-like"/>
</dbReference>
<dbReference type="RefSeq" id="WP_394461878.1">
    <property type="nucleotide sequence ID" value="NZ_JBIGHZ010000004.1"/>
</dbReference>
<accession>A0ABW7FXL3</accession>
<dbReference type="Gene3D" id="1.10.3730.20">
    <property type="match status" value="1"/>
</dbReference>
<comment type="subcellular location">
    <subcellularLocation>
        <location evidence="1">Membrane</location>
        <topology evidence="1">Multi-pass membrane protein</topology>
    </subcellularLocation>
</comment>